<protein>
    <submittedName>
        <fullName evidence="1">TraB family protein</fullName>
    </submittedName>
</protein>
<dbReference type="CDD" id="cd14788">
    <property type="entry name" value="GumN"/>
    <property type="match status" value="1"/>
</dbReference>
<gene>
    <name evidence="1" type="ORF">IP90_01182</name>
</gene>
<dbReference type="Proteomes" id="UP000315167">
    <property type="component" value="Unassembled WGS sequence"/>
</dbReference>
<dbReference type="EMBL" id="VLKN01000002">
    <property type="protein sequence ID" value="TWI05039.1"/>
    <property type="molecule type" value="Genomic_DNA"/>
</dbReference>
<comment type="caution">
    <text evidence="1">The sequence shown here is derived from an EMBL/GenBank/DDBJ whole genome shotgun (WGS) entry which is preliminary data.</text>
</comment>
<dbReference type="Pfam" id="PF01963">
    <property type="entry name" value="TraB_PrgY_gumN"/>
    <property type="match status" value="1"/>
</dbReference>
<evidence type="ECO:0000313" key="1">
    <source>
        <dbReference type="EMBL" id="TWI05039.1"/>
    </source>
</evidence>
<keyword evidence="2" id="KW-1185">Reference proteome</keyword>
<dbReference type="AlphaFoldDB" id="A0A562LBH4"/>
<accession>A0A562LBH4</accession>
<evidence type="ECO:0000313" key="2">
    <source>
        <dbReference type="Proteomes" id="UP000315167"/>
    </source>
</evidence>
<sequence>MELYGEAIEKSGMAWSGIVSPKVTKLAKRHGLRMTNPDVEIFIPEPRKALKEFAASSIDDLQCFEKTLDSIESDLGNMAARANAWATGDIELLRQLPANNEYATCIAAFTGAGLARKYGVDDLAQEVERKWLSAAENALANNASTFAMLPISQLLKADGYLEKLRVRGYEVQAP</sequence>
<proteinExistence type="predicted"/>
<name>A0A562LBH4_9GAMM</name>
<reference evidence="1 2" key="1">
    <citation type="journal article" date="2015" name="Stand. Genomic Sci.">
        <title>Genomic Encyclopedia of Bacterial and Archaeal Type Strains, Phase III: the genomes of soil and plant-associated and newly described type strains.</title>
        <authorList>
            <person name="Whitman W.B."/>
            <person name="Woyke T."/>
            <person name="Klenk H.P."/>
            <person name="Zhou Y."/>
            <person name="Lilburn T.G."/>
            <person name="Beck B.J."/>
            <person name="De Vos P."/>
            <person name="Vandamme P."/>
            <person name="Eisen J.A."/>
            <person name="Garrity G."/>
            <person name="Hugenholtz P."/>
            <person name="Kyrpides N.C."/>
        </authorList>
    </citation>
    <scope>NUCLEOTIDE SEQUENCE [LARGE SCALE GENOMIC DNA]</scope>
    <source>
        <strain evidence="1 2">CGMCC 1.10821</strain>
    </source>
</reference>
<organism evidence="1 2">
    <name type="scientific">Luteimonas cucumeris</name>
    <dbReference type="NCBI Taxonomy" id="985012"/>
    <lineage>
        <taxon>Bacteria</taxon>
        <taxon>Pseudomonadati</taxon>
        <taxon>Pseudomonadota</taxon>
        <taxon>Gammaproteobacteria</taxon>
        <taxon>Lysobacterales</taxon>
        <taxon>Lysobacteraceae</taxon>
        <taxon>Luteimonas</taxon>
    </lineage>
</organism>
<dbReference type="InterPro" id="IPR002816">
    <property type="entry name" value="TraB/PrgY/GumN_fam"/>
</dbReference>